<dbReference type="InterPro" id="IPR007561">
    <property type="entry name" value="Cell_div_SepF/SepF-rel"/>
</dbReference>
<dbReference type="RefSeq" id="WP_154456615.1">
    <property type="nucleotide sequence ID" value="NZ_VUMV01000001.1"/>
</dbReference>
<sequence length="196" mass="22191">MGLFDKFLDAVRLNDEYDEDEDEFFDDDDFEEEEPEKKHFFKRTSSQKEKEPEEEPADRDEEAPVLKTRPEPKTTNYTYVKPKTSSQKVTPMRSKKSAAPAAQMEVCVIKPTKVEDYREIADTLLSNCTVVLNLEGLDVELAQRIIDFSSGSCYAINGGLQKVSSFIFILTPADVEITGDIQDLLNGAIPSMRTSF</sequence>
<accession>A0A7X2P6M1</accession>
<dbReference type="EMBL" id="VUMV01000001">
    <property type="protein sequence ID" value="MST80796.1"/>
    <property type="molecule type" value="Genomic_DNA"/>
</dbReference>
<dbReference type="InterPro" id="IPR023052">
    <property type="entry name" value="Cell_div_SepF"/>
</dbReference>
<dbReference type="GO" id="GO:0043093">
    <property type="term" value="P:FtsZ-dependent cytokinesis"/>
    <property type="evidence" value="ECO:0007669"/>
    <property type="project" value="UniProtKB-UniRule"/>
</dbReference>
<dbReference type="PANTHER" id="PTHR35798">
    <property type="entry name" value="CELL DIVISION PROTEIN SEPF"/>
    <property type="match status" value="1"/>
</dbReference>
<reference evidence="7 8" key="1">
    <citation type="submission" date="2019-08" db="EMBL/GenBank/DDBJ databases">
        <title>In-depth cultivation of the pig gut microbiome towards novel bacterial diversity and tailored functional studies.</title>
        <authorList>
            <person name="Wylensek D."/>
            <person name="Hitch T.C.A."/>
            <person name="Clavel T."/>
        </authorList>
    </citation>
    <scope>NUCLEOTIDE SEQUENCE [LARGE SCALE GENOMIC DNA]</scope>
    <source>
        <strain evidence="7 8">Oil+RF-744-WCA-WT-13</strain>
    </source>
</reference>
<name>A0A7X2P6M1_9FIRM</name>
<dbReference type="Gene3D" id="3.30.110.150">
    <property type="entry name" value="SepF-like protein"/>
    <property type="match status" value="1"/>
</dbReference>
<dbReference type="PANTHER" id="PTHR35798:SF1">
    <property type="entry name" value="CELL DIVISION PROTEIN SEPF"/>
    <property type="match status" value="1"/>
</dbReference>
<comment type="subcellular location">
    <subcellularLocation>
        <location evidence="5">Cytoplasm</location>
    </subcellularLocation>
    <text evidence="5">Localizes to the division site, in a FtsZ-dependent manner.</text>
</comment>
<evidence type="ECO:0000256" key="5">
    <source>
        <dbReference type="HAMAP-Rule" id="MF_01197"/>
    </source>
</evidence>
<comment type="subunit">
    <text evidence="5">Homodimer. Interacts with FtsZ.</text>
</comment>
<comment type="function">
    <text evidence="4 5">Cell division protein that is part of the divisome complex and is recruited early to the Z-ring. Probably stimulates Z-ring formation, perhaps through the cross-linking of FtsZ protofilaments. Its function overlaps with FtsA.</text>
</comment>
<dbReference type="Proteomes" id="UP000466864">
    <property type="component" value="Unassembled WGS sequence"/>
</dbReference>
<feature type="compositionally biased region" description="Basic and acidic residues" evidence="6">
    <location>
        <begin position="62"/>
        <end position="72"/>
    </location>
</feature>
<keyword evidence="1 5" id="KW-0132">Cell division</keyword>
<gene>
    <name evidence="5" type="primary">sepF</name>
    <name evidence="7" type="ORF">FYJ60_00395</name>
</gene>
<dbReference type="GO" id="GO:0005737">
    <property type="term" value="C:cytoplasm"/>
    <property type="evidence" value="ECO:0007669"/>
    <property type="project" value="UniProtKB-SubCell"/>
</dbReference>
<keyword evidence="3 5" id="KW-0131">Cell cycle</keyword>
<evidence type="ECO:0000256" key="6">
    <source>
        <dbReference type="SAM" id="MobiDB-lite"/>
    </source>
</evidence>
<dbReference type="Pfam" id="PF04472">
    <property type="entry name" value="SepF"/>
    <property type="match status" value="1"/>
</dbReference>
<keyword evidence="8" id="KW-1185">Reference proteome</keyword>
<dbReference type="AlphaFoldDB" id="A0A7X2P6M1"/>
<dbReference type="InterPro" id="IPR038594">
    <property type="entry name" value="SepF-like_sf"/>
</dbReference>
<feature type="compositionally biased region" description="Acidic residues" evidence="6">
    <location>
        <begin position="17"/>
        <end position="34"/>
    </location>
</feature>
<evidence type="ECO:0000256" key="3">
    <source>
        <dbReference type="ARBA" id="ARBA00023306"/>
    </source>
</evidence>
<comment type="caution">
    <text evidence="7">The sequence shown here is derived from an EMBL/GenBank/DDBJ whole genome shotgun (WGS) entry which is preliminary data.</text>
</comment>
<comment type="similarity">
    <text evidence="5">Belongs to the SepF family.</text>
</comment>
<evidence type="ECO:0000313" key="7">
    <source>
        <dbReference type="EMBL" id="MST80796.1"/>
    </source>
</evidence>
<proteinExistence type="inferred from homology"/>
<evidence type="ECO:0000256" key="4">
    <source>
        <dbReference type="ARBA" id="ARBA00044936"/>
    </source>
</evidence>
<keyword evidence="5" id="KW-0963">Cytoplasm</keyword>
<dbReference type="GO" id="GO:0000917">
    <property type="term" value="P:division septum assembly"/>
    <property type="evidence" value="ECO:0007669"/>
    <property type="project" value="UniProtKB-KW"/>
</dbReference>
<evidence type="ECO:0000256" key="2">
    <source>
        <dbReference type="ARBA" id="ARBA00023210"/>
    </source>
</evidence>
<feature type="compositionally biased region" description="Acidic residues" evidence="6">
    <location>
        <begin position="52"/>
        <end position="61"/>
    </location>
</feature>
<evidence type="ECO:0000313" key="8">
    <source>
        <dbReference type="Proteomes" id="UP000466864"/>
    </source>
</evidence>
<protein>
    <recommendedName>
        <fullName evidence="5">Cell division protein SepF</fullName>
    </recommendedName>
</protein>
<evidence type="ECO:0000256" key="1">
    <source>
        <dbReference type="ARBA" id="ARBA00022618"/>
    </source>
</evidence>
<dbReference type="HAMAP" id="MF_01197">
    <property type="entry name" value="SepF"/>
    <property type="match status" value="1"/>
</dbReference>
<keyword evidence="2 5" id="KW-0717">Septation</keyword>
<organism evidence="7 8">
    <name type="scientific">Bilifractor porci</name>
    <dbReference type="NCBI Taxonomy" id="2606636"/>
    <lineage>
        <taxon>Bacteria</taxon>
        <taxon>Bacillati</taxon>
        <taxon>Bacillota</taxon>
        <taxon>Clostridia</taxon>
        <taxon>Lachnospirales</taxon>
        <taxon>Lachnospiraceae</taxon>
        <taxon>Bilifractor</taxon>
    </lineage>
</organism>
<feature type="region of interest" description="Disordered" evidence="6">
    <location>
        <begin position="17"/>
        <end position="77"/>
    </location>
</feature>